<evidence type="ECO:0008006" key="4">
    <source>
        <dbReference type="Google" id="ProtNLM"/>
    </source>
</evidence>
<dbReference type="AlphaFoldDB" id="A0A1C5GT35"/>
<organism evidence="2 3">
    <name type="scientific">Micromonospora coxensis</name>
    <dbReference type="NCBI Taxonomy" id="356852"/>
    <lineage>
        <taxon>Bacteria</taxon>
        <taxon>Bacillati</taxon>
        <taxon>Actinomycetota</taxon>
        <taxon>Actinomycetes</taxon>
        <taxon>Micromonosporales</taxon>
        <taxon>Micromonosporaceae</taxon>
        <taxon>Micromonospora</taxon>
    </lineage>
</organism>
<name>A0A1C5GT35_9ACTN</name>
<dbReference type="EMBL" id="LT607753">
    <property type="protein sequence ID" value="SCG36946.1"/>
    <property type="molecule type" value="Genomic_DNA"/>
</dbReference>
<dbReference type="NCBIfam" id="NF038076">
    <property type="entry name" value="fam_STM4015"/>
    <property type="match status" value="1"/>
</dbReference>
<keyword evidence="3" id="KW-1185">Reference proteome</keyword>
<dbReference type="Proteomes" id="UP000198215">
    <property type="component" value="Chromosome I"/>
</dbReference>
<dbReference type="InterPro" id="IPR047722">
    <property type="entry name" value="STM4015-like"/>
</dbReference>
<accession>A0A1C5GT35</accession>
<evidence type="ECO:0000313" key="2">
    <source>
        <dbReference type="EMBL" id="SCG36946.1"/>
    </source>
</evidence>
<dbReference type="RefSeq" id="WP_088974326.1">
    <property type="nucleotide sequence ID" value="NZ_LT607753.1"/>
</dbReference>
<feature type="region of interest" description="Disordered" evidence="1">
    <location>
        <begin position="294"/>
        <end position="316"/>
    </location>
</feature>
<dbReference type="OrthoDB" id="9781345at2"/>
<evidence type="ECO:0000256" key="1">
    <source>
        <dbReference type="SAM" id="MobiDB-lite"/>
    </source>
</evidence>
<dbReference type="SUPFAM" id="SSF52047">
    <property type="entry name" value="RNI-like"/>
    <property type="match status" value="1"/>
</dbReference>
<gene>
    <name evidence="2" type="ORF">GA0070614_0342</name>
</gene>
<dbReference type="InterPro" id="IPR032675">
    <property type="entry name" value="LRR_dom_sf"/>
</dbReference>
<feature type="compositionally biased region" description="Acidic residues" evidence="1">
    <location>
        <begin position="297"/>
        <end position="306"/>
    </location>
</feature>
<evidence type="ECO:0000313" key="3">
    <source>
        <dbReference type="Proteomes" id="UP000198215"/>
    </source>
</evidence>
<sequence length="316" mass="33925">MTFESHARTFAGLPVVDVPGDGPLPTVDGEVTWRIACWDYPPGTQEGDLSAEFADVFERFVATAGASVRSLVVGAWGYAAFHTAPIAQLCAAASRLPALRALFLGDMTSEECEVSWMRVGDVSPLLDAYPHLEVLRVRGGEDFRFSPVRHARLRELVVESGGLSREFVTAVLDSDLPALTDLELWLGTDEYGGDTGVADLAPLLAGERFPALRRLGLRNAEIADDLAAALASAPVVRRLARLDLSMGTLGDEGLAALLAGQPLTHLRELDLQHHFLSEEAAASVAAALPGVRVDVSDPQEPDEYDGESYRYTAVSE</sequence>
<reference evidence="3" key="1">
    <citation type="submission" date="2016-06" db="EMBL/GenBank/DDBJ databases">
        <authorList>
            <person name="Varghese N."/>
            <person name="Submissions Spin"/>
        </authorList>
    </citation>
    <scope>NUCLEOTIDE SEQUENCE [LARGE SCALE GENOMIC DNA]</scope>
    <source>
        <strain evidence="3">DSM 45161</strain>
    </source>
</reference>
<dbReference type="Gene3D" id="3.80.10.10">
    <property type="entry name" value="Ribonuclease Inhibitor"/>
    <property type="match status" value="1"/>
</dbReference>
<proteinExistence type="predicted"/>
<protein>
    <recommendedName>
        <fullName evidence="4">Leucine Rich repeat-containing protein</fullName>
    </recommendedName>
</protein>